<dbReference type="PROSITE" id="PS51228">
    <property type="entry name" value="ACB_2"/>
    <property type="match status" value="1"/>
</dbReference>
<keyword evidence="4" id="KW-1133">Transmembrane helix</keyword>
<feature type="coiled-coil region" evidence="2">
    <location>
        <begin position="343"/>
        <end position="370"/>
    </location>
</feature>
<dbReference type="InterPro" id="IPR000582">
    <property type="entry name" value="Acyl-CoA-binding_protein"/>
</dbReference>
<gene>
    <name evidence="6" type="ORF">CcaverHIS019_0308910</name>
</gene>
<dbReference type="GeneID" id="85494691"/>
<sequence length="494" mass="54065">MAGLAPLDAQFHRAVDLVQSLPKSGPVQTSYEEKLQLYSLYKQATDGDNAAPRPGMLDMLGRAKWDSWAKQKGLSKRDAKALYVGALLKILQRFEDRDPDARAWTRELEAMGPLPRAQSPASSESSFHSSRASPPPDTSPTAYYPPPDPALPAPDVAPNIIPPSALTPSHRSLVNLPPTTYPYSDTGNAAPLAPSINSRPQSLFGGSVPDRDHLAALRARRQTAPVVGMGGLGYVPESPAGQSQPLPQQQQQLQPPSRPTSRQPYIPIAPPPFGPYVPQRFPSVPPGGNAPYVRDFGTPDIPLAGMTGMPNLAGQSPYHPSPFARPASASTFSGQPLNLPATLQQIHTSLQALHERLSTLERTQSALLRREERRDSRGWWPFSFSGEEEALDDAEIAAEPQTSEWEQYDENRRQWAPYSPHSHSTTIRLRKKKGLTARVAWALITAVRRAVIGVGAAVLVGSIALMFVTPRWRRTLQNALRRTRLRVARALADH</sequence>
<keyword evidence="7" id="KW-1185">Reference proteome</keyword>
<dbReference type="RefSeq" id="XP_060456086.1">
    <property type="nucleotide sequence ID" value="XM_060599387.1"/>
</dbReference>
<feature type="domain" description="ACB" evidence="5">
    <location>
        <begin position="7"/>
        <end position="96"/>
    </location>
</feature>
<dbReference type="PROSITE" id="PS00880">
    <property type="entry name" value="ACB_1"/>
    <property type="match status" value="1"/>
</dbReference>
<dbReference type="Proteomes" id="UP001233271">
    <property type="component" value="Chromosome 3"/>
</dbReference>
<dbReference type="GO" id="GO:0000062">
    <property type="term" value="F:fatty-acyl-CoA binding"/>
    <property type="evidence" value="ECO:0007669"/>
    <property type="project" value="InterPro"/>
</dbReference>
<feature type="compositionally biased region" description="Low complexity" evidence="3">
    <location>
        <begin position="115"/>
        <end position="132"/>
    </location>
</feature>
<feature type="compositionally biased region" description="Pro residues" evidence="3">
    <location>
        <begin position="133"/>
        <end position="152"/>
    </location>
</feature>
<protein>
    <recommendedName>
        <fullName evidence="5">ACB domain-containing protein</fullName>
    </recommendedName>
</protein>
<dbReference type="InterPro" id="IPR035984">
    <property type="entry name" value="Acyl-CoA-binding_sf"/>
</dbReference>
<dbReference type="SUPFAM" id="SSF47027">
    <property type="entry name" value="Acyl-CoA binding protein"/>
    <property type="match status" value="1"/>
</dbReference>
<evidence type="ECO:0000256" key="2">
    <source>
        <dbReference type="SAM" id="Coils"/>
    </source>
</evidence>
<evidence type="ECO:0000256" key="1">
    <source>
        <dbReference type="ARBA" id="ARBA00023121"/>
    </source>
</evidence>
<dbReference type="PANTHER" id="PTHR23310:SF133">
    <property type="entry name" value="COA BINDING PROTEIN, PUTATIVE (AFU_ORTHOLOGUE AFUA_1G12300)-RELATED"/>
    <property type="match status" value="1"/>
</dbReference>
<feature type="compositionally biased region" description="Low complexity" evidence="3">
    <location>
        <begin position="242"/>
        <end position="266"/>
    </location>
</feature>
<dbReference type="GO" id="GO:0006631">
    <property type="term" value="P:fatty acid metabolic process"/>
    <property type="evidence" value="ECO:0007669"/>
    <property type="project" value="TreeGrafter"/>
</dbReference>
<dbReference type="InterPro" id="IPR022408">
    <property type="entry name" value="Acyl-CoA-binding_prot_CS"/>
</dbReference>
<dbReference type="Gene3D" id="1.20.80.10">
    <property type="match status" value="1"/>
</dbReference>
<dbReference type="EMBL" id="AP028214">
    <property type="protein sequence ID" value="BEI90821.1"/>
    <property type="molecule type" value="Genomic_DNA"/>
</dbReference>
<evidence type="ECO:0000256" key="4">
    <source>
        <dbReference type="SAM" id="Phobius"/>
    </source>
</evidence>
<keyword evidence="1" id="KW-0446">Lipid-binding</keyword>
<keyword evidence="4" id="KW-0472">Membrane</keyword>
<accession>A0AA48I478</accession>
<feature type="compositionally biased region" description="Polar residues" evidence="3">
    <location>
        <begin position="166"/>
        <end position="187"/>
    </location>
</feature>
<organism evidence="6 7">
    <name type="scientific">Cutaneotrichosporon cavernicola</name>
    <dbReference type="NCBI Taxonomy" id="279322"/>
    <lineage>
        <taxon>Eukaryota</taxon>
        <taxon>Fungi</taxon>
        <taxon>Dikarya</taxon>
        <taxon>Basidiomycota</taxon>
        <taxon>Agaricomycotina</taxon>
        <taxon>Tremellomycetes</taxon>
        <taxon>Trichosporonales</taxon>
        <taxon>Trichosporonaceae</taxon>
        <taxon>Cutaneotrichosporon</taxon>
    </lineage>
</organism>
<dbReference type="FunFam" id="1.20.80.10:FF:000010">
    <property type="entry name" value="Acyl-CoA-binding domain-containing protein 5"/>
    <property type="match status" value="1"/>
</dbReference>
<evidence type="ECO:0000256" key="3">
    <source>
        <dbReference type="SAM" id="MobiDB-lite"/>
    </source>
</evidence>
<evidence type="ECO:0000259" key="5">
    <source>
        <dbReference type="PROSITE" id="PS51228"/>
    </source>
</evidence>
<dbReference type="PANTHER" id="PTHR23310">
    <property type="entry name" value="ACYL-COA-BINDING PROTEIN, ACBP"/>
    <property type="match status" value="1"/>
</dbReference>
<proteinExistence type="predicted"/>
<dbReference type="PRINTS" id="PR00689">
    <property type="entry name" value="ACOABINDINGP"/>
</dbReference>
<reference evidence="6" key="1">
    <citation type="journal article" date="2023" name="BMC Genomics">
        <title>Chromosome-level genome assemblies of Cutaneotrichosporon spp. (Trichosporonales, Basidiomycota) reveal imbalanced evolution between nucleotide sequences and chromosome synteny.</title>
        <authorList>
            <person name="Kobayashi Y."/>
            <person name="Kayamori A."/>
            <person name="Aoki K."/>
            <person name="Shiwa Y."/>
            <person name="Matsutani M."/>
            <person name="Fujita N."/>
            <person name="Sugita T."/>
            <person name="Iwasaki W."/>
            <person name="Tanaka N."/>
            <person name="Takashima M."/>
        </authorList>
    </citation>
    <scope>NUCLEOTIDE SEQUENCE</scope>
    <source>
        <strain evidence="6">HIS019</strain>
    </source>
</reference>
<evidence type="ECO:0000313" key="7">
    <source>
        <dbReference type="Proteomes" id="UP001233271"/>
    </source>
</evidence>
<feature type="region of interest" description="Disordered" evidence="3">
    <location>
        <begin position="111"/>
        <end position="209"/>
    </location>
</feature>
<dbReference type="Pfam" id="PF00887">
    <property type="entry name" value="ACBP"/>
    <property type="match status" value="1"/>
</dbReference>
<keyword evidence="2" id="KW-0175">Coiled coil</keyword>
<keyword evidence="4" id="KW-0812">Transmembrane</keyword>
<feature type="region of interest" description="Disordered" evidence="3">
    <location>
        <begin position="228"/>
        <end position="266"/>
    </location>
</feature>
<name>A0AA48I478_9TREE</name>
<evidence type="ECO:0000313" key="6">
    <source>
        <dbReference type="EMBL" id="BEI90821.1"/>
    </source>
</evidence>
<feature type="transmembrane region" description="Helical" evidence="4">
    <location>
        <begin position="450"/>
        <end position="468"/>
    </location>
</feature>
<dbReference type="KEGG" id="ccac:CcaHIS019_0308910"/>
<dbReference type="InterPro" id="IPR014352">
    <property type="entry name" value="FERM/acyl-CoA-bd_prot_sf"/>
</dbReference>
<dbReference type="AlphaFoldDB" id="A0AA48I478"/>